<keyword evidence="6" id="KW-1185">Reference proteome</keyword>
<dbReference type="CDD" id="cd06558">
    <property type="entry name" value="crotonase-like"/>
    <property type="match status" value="1"/>
</dbReference>
<dbReference type="KEGG" id="ima:PO878_02990"/>
<evidence type="ECO:0000256" key="1">
    <source>
        <dbReference type="ARBA" id="ARBA00005254"/>
    </source>
</evidence>
<dbReference type="EMBL" id="CP116942">
    <property type="protein sequence ID" value="WCO67688.1"/>
    <property type="molecule type" value="Genomic_DNA"/>
</dbReference>
<comment type="similarity">
    <text evidence="1 4">Belongs to the enoyl-CoA hydratase/isomerase family.</text>
</comment>
<evidence type="ECO:0000256" key="2">
    <source>
        <dbReference type="ARBA" id="ARBA00023098"/>
    </source>
</evidence>
<organism evidence="5 6">
    <name type="scientific">Iamia majanohamensis</name>
    <dbReference type="NCBI Taxonomy" id="467976"/>
    <lineage>
        <taxon>Bacteria</taxon>
        <taxon>Bacillati</taxon>
        <taxon>Actinomycetota</taxon>
        <taxon>Acidimicrobiia</taxon>
        <taxon>Acidimicrobiales</taxon>
        <taxon>Iamiaceae</taxon>
        <taxon>Iamia</taxon>
    </lineage>
</organism>
<evidence type="ECO:0000313" key="6">
    <source>
        <dbReference type="Proteomes" id="UP001216390"/>
    </source>
</evidence>
<dbReference type="NCBIfam" id="NF005891">
    <property type="entry name" value="PRK07854.1"/>
    <property type="match status" value="1"/>
</dbReference>
<dbReference type="PROSITE" id="PS00166">
    <property type="entry name" value="ENOYL_COA_HYDRATASE"/>
    <property type="match status" value="1"/>
</dbReference>
<dbReference type="InterPro" id="IPR018376">
    <property type="entry name" value="Enoyl-CoA_hyd/isom_CS"/>
</dbReference>
<evidence type="ECO:0000313" key="5">
    <source>
        <dbReference type="EMBL" id="WCO67688.1"/>
    </source>
</evidence>
<protein>
    <submittedName>
        <fullName evidence="5">Enoyl-CoA hydratase</fullName>
        <ecNumber evidence="5">4.2.1.17</ecNumber>
    </submittedName>
</protein>
<sequence length="242" mass="25265">MSVHVEPSGAVRLVTIDRPDRRNALDADHVEALRAAVADAPSGTRALVLQGVEGHFCAGADLKGIEGPEFATLLRGLLHALRDAPFPCLAALEGAVLGAGTQLAIACDLRTTTPDATLGIPAAKLGLMVDPWTVQRLVALAGQGVARTMLLAADPVSGEDAHRLGLAQRLGPPEEARSWAAEIATKAPLTIAGHKLVLNALDPPLPDDPAVGEAFDRAWSSDDLVEGKAAFAERRPPDFQGR</sequence>
<dbReference type="EC" id="4.2.1.17" evidence="5"/>
<dbReference type="GO" id="GO:0006635">
    <property type="term" value="P:fatty acid beta-oxidation"/>
    <property type="evidence" value="ECO:0007669"/>
    <property type="project" value="TreeGrafter"/>
</dbReference>
<keyword evidence="2" id="KW-0443">Lipid metabolism</keyword>
<dbReference type="InterPro" id="IPR029045">
    <property type="entry name" value="ClpP/crotonase-like_dom_sf"/>
</dbReference>
<dbReference type="AlphaFoldDB" id="A0AAF0BW64"/>
<dbReference type="Pfam" id="PF00378">
    <property type="entry name" value="ECH_1"/>
    <property type="match status" value="1"/>
</dbReference>
<evidence type="ECO:0000256" key="4">
    <source>
        <dbReference type="RuleBase" id="RU003707"/>
    </source>
</evidence>
<dbReference type="SUPFAM" id="SSF52096">
    <property type="entry name" value="ClpP/crotonase"/>
    <property type="match status" value="1"/>
</dbReference>
<keyword evidence="3 5" id="KW-0456">Lyase</keyword>
<dbReference type="RefSeq" id="WP_272737209.1">
    <property type="nucleotide sequence ID" value="NZ_CP116942.1"/>
</dbReference>
<accession>A0AAF0BW64</accession>
<gene>
    <name evidence="5" type="ORF">PO878_02990</name>
</gene>
<dbReference type="InterPro" id="IPR001753">
    <property type="entry name" value="Enoyl-CoA_hydra/iso"/>
</dbReference>
<name>A0AAF0BW64_9ACTN</name>
<dbReference type="PANTHER" id="PTHR11941">
    <property type="entry name" value="ENOYL-COA HYDRATASE-RELATED"/>
    <property type="match status" value="1"/>
</dbReference>
<reference evidence="5" key="1">
    <citation type="submission" date="2023-01" db="EMBL/GenBank/DDBJ databases">
        <title>The diversity of Class Acidimicrobiia in South China Sea sediment environments and the proposal of Iamia marina sp. nov., a novel species of the genus Iamia.</title>
        <authorList>
            <person name="He Y."/>
            <person name="Tian X."/>
        </authorList>
    </citation>
    <scope>NUCLEOTIDE SEQUENCE</scope>
    <source>
        <strain evidence="5">DSM 19957</strain>
    </source>
</reference>
<dbReference type="Gene3D" id="3.90.226.10">
    <property type="entry name" value="2-enoyl-CoA Hydratase, Chain A, domain 1"/>
    <property type="match status" value="1"/>
</dbReference>
<proteinExistence type="inferred from homology"/>
<dbReference type="PANTHER" id="PTHR11941:SF169">
    <property type="entry name" value="(7AS)-7A-METHYL-1,5-DIOXO-2,3,5,6,7,7A-HEXAHYDRO-1H-INDENE-CARBOXYL-COA HYDROLASE"/>
    <property type="match status" value="1"/>
</dbReference>
<dbReference type="Proteomes" id="UP001216390">
    <property type="component" value="Chromosome"/>
</dbReference>
<evidence type="ECO:0000256" key="3">
    <source>
        <dbReference type="ARBA" id="ARBA00023239"/>
    </source>
</evidence>
<dbReference type="GO" id="GO:0004300">
    <property type="term" value="F:enoyl-CoA hydratase activity"/>
    <property type="evidence" value="ECO:0007669"/>
    <property type="project" value="UniProtKB-EC"/>
</dbReference>